<keyword evidence="4" id="KW-1185">Reference proteome</keyword>
<keyword evidence="1 2" id="KW-0732">Signal</keyword>
<evidence type="ECO:0000313" key="4">
    <source>
        <dbReference type="Proteomes" id="UP001196601"/>
    </source>
</evidence>
<dbReference type="InterPro" id="IPR038404">
    <property type="entry name" value="TRAP_DctP_sf"/>
</dbReference>
<dbReference type="InterPro" id="IPR026289">
    <property type="entry name" value="SBP_TakP-like"/>
</dbReference>
<gene>
    <name evidence="3" type="primary">dctP</name>
    <name evidence="3" type="ORF">I0D00_07950</name>
</gene>
<comment type="caution">
    <text evidence="3">The sequence shown here is derived from an EMBL/GenBank/DDBJ whole genome shotgun (WGS) entry which is preliminary data.</text>
</comment>
<dbReference type="NCBIfam" id="NF037995">
    <property type="entry name" value="TRAP_S1"/>
    <property type="match status" value="1"/>
</dbReference>
<evidence type="ECO:0000313" key="3">
    <source>
        <dbReference type="EMBL" id="MBS7661881.1"/>
    </source>
</evidence>
<sequence length="350" mass="38686">MIRNKAQLLVAVGLAFICSTSQAASYSYNVPTSVPEGSFFFNNFLQRFADNAALLTDDSVKIRPIGAGVVVPALQVYESVQSGVLKAGHSTPTYLVNQDPLNNVFAGFPGGMSGEETISWLYEGNGLQHLQAFREKNMGLHSLVVGVGSTEVLAHANKKIQRLEDFKGLKYRTAGAWAEVIQQVGAAPTVVPPGEIYTLLQRKGVDAVEWATPGANLNEGFHEVAPYLVTPGVHQPSFVWEFFMTVESWNAIDETTRAKLEEAAKLTTLQSYFHFLDSDMKAMDSYRAAGIEIIQLDKDVIDDLATRGNRLMADKIAARKADDIDAKAIFKDYSDYMQRWSKNSSYLYRH</sequence>
<dbReference type="PANTHER" id="PTHR33376">
    <property type="match status" value="1"/>
</dbReference>
<dbReference type="Pfam" id="PF03480">
    <property type="entry name" value="DctP"/>
    <property type="match status" value="1"/>
</dbReference>
<dbReference type="Proteomes" id="UP001196601">
    <property type="component" value="Unassembled WGS sequence"/>
</dbReference>
<protein>
    <submittedName>
        <fullName evidence="3">TRAP transporter substrate-binding protein DctP</fullName>
    </submittedName>
</protein>
<proteinExistence type="predicted"/>
<dbReference type="PANTHER" id="PTHR33376:SF5">
    <property type="entry name" value="EXTRACYTOPLASMIC SOLUTE RECEPTOR PROTEIN"/>
    <property type="match status" value="1"/>
</dbReference>
<evidence type="ECO:0000256" key="2">
    <source>
        <dbReference type="SAM" id="SignalP"/>
    </source>
</evidence>
<reference evidence="3 4" key="1">
    <citation type="journal article" date="2021" name="Syst. Appl. Microbiol.">
        <title>Pseudomonas lalucatii sp. nov. isolated from Vallgornera, a karstic cave in Mallorca, Western Mediterranean.</title>
        <authorList>
            <person name="Busquets A."/>
            <person name="Mulet M."/>
            <person name="Gomila M."/>
            <person name="Garcia-Valdes E."/>
        </authorList>
    </citation>
    <scope>NUCLEOTIDE SEQUENCE [LARGE SCALE GENOMIC DNA]</scope>
    <source>
        <strain evidence="3 4">R1b54</strain>
    </source>
</reference>
<dbReference type="RefSeq" id="WP_213639194.1">
    <property type="nucleotide sequence ID" value="NZ_JADPMV010000001.1"/>
</dbReference>
<name>A0ABS5PZE7_9PSED</name>
<dbReference type="InterPro" id="IPR018389">
    <property type="entry name" value="DctP_fam"/>
</dbReference>
<dbReference type="Gene3D" id="3.40.190.10">
    <property type="entry name" value="Periplasmic binding protein-like II"/>
    <property type="match status" value="1"/>
</dbReference>
<dbReference type="EMBL" id="JADPMV010000001">
    <property type="protein sequence ID" value="MBS7661881.1"/>
    <property type="molecule type" value="Genomic_DNA"/>
</dbReference>
<evidence type="ECO:0000256" key="1">
    <source>
        <dbReference type="ARBA" id="ARBA00022729"/>
    </source>
</evidence>
<feature type="chain" id="PRO_5046032294" evidence="2">
    <location>
        <begin position="24"/>
        <end position="350"/>
    </location>
</feature>
<dbReference type="PIRSF" id="PIRSF039026">
    <property type="entry name" value="SiaP"/>
    <property type="match status" value="1"/>
</dbReference>
<dbReference type="Gene3D" id="3.40.190.170">
    <property type="entry name" value="Bacterial extracellular solute-binding protein, family 7"/>
    <property type="match status" value="1"/>
</dbReference>
<accession>A0ABS5PZE7</accession>
<organism evidence="3 4">
    <name type="scientific">Pseudomonas lalucatii</name>
    <dbReference type="NCBI Taxonomy" id="1424203"/>
    <lineage>
        <taxon>Bacteria</taxon>
        <taxon>Pseudomonadati</taxon>
        <taxon>Pseudomonadota</taxon>
        <taxon>Gammaproteobacteria</taxon>
        <taxon>Pseudomonadales</taxon>
        <taxon>Pseudomonadaceae</taxon>
        <taxon>Pseudomonas</taxon>
    </lineage>
</organism>
<feature type="signal peptide" evidence="2">
    <location>
        <begin position="1"/>
        <end position="23"/>
    </location>
</feature>